<accession>A0AAW8RB05</accession>
<evidence type="ECO:0000313" key="6">
    <source>
        <dbReference type="EMBL" id="MDT1974944.1"/>
    </source>
</evidence>
<dbReference type="PANTHER" id="PTHR21666">
    <property type="entry name" value="PEPTIDASE-RELATED"/>
    <property type="match status" value="1"/>
</dbReference>
<feature type="domain" description="M23ase beta-sheet core" evidence="4">
    <location>
        <begin position="273"/>
        <end position="371"/>
    </location>
</feature>
<dbReference type="Gene3D" id="1.10.530.10">
    <property type="match status" value="1"/>
</dbReference>
<dbReference type="SUPFAM" id="SSF51261">
    <property type="entry name" value="Duplicated hybrid motif"/>
    <property type="match status" value="1"/>
</dbReference>
<dbReference type="CDD" id="cd12797">
    <property type="entry name" value="M23_peptidase"/>
    <property type="match status" value="1"/>
</dbReference>
<dbReference type="InterPro" id="IPR047194">
    <property type="entry name" value="CwlT-like_lysozyme"/>
</dbReference>
<comment type="subcellular location">
    <subcellularLocation>
        <location evidence="1">Cell surface</location>
    </subcellularLocation>
</comment>
<dbReference type="SUPFAM" id="SSF53955">
    <property type="entry name" value="Lysozyme-like"/>
    <property type="match status" value="1"/>
</dbReference>
<evidence type="ECO:0000313" key="7">
    <source>
        <dbReference type="Proteomes" id="UP001249945"/>
    </source>
</evidence>
<dbReference type="InterPro" id="IPR011055">
    <property type="entry name" value="Dup_hybrid_motif"/>
</dbReference>
<dbReference type="GO" id="GO:0004222">
    <property type="term" value="F:metalloendopeptidase activity"/>
    <property type="evidence" value="ECO:0007669"/>
    <property type="project" value="TreeGrafter"/>
</dbReference>
<dbReference type="InterPro" id="IPR016047">
    <property type="entry name" value="M23ase_b-sheet_dom"/>
</dbReference>
<keyword evidence="3" id="KW-0472">Membrane</keyword>
<proteinExistence type="predicted"/>
<evidence type="ECO:0000259" key="4">
    <source>
        <dbReference type="Pfam" id="PF01551"/>
    </source>
</evidence>
<evidence type="ECO:0000256" key="2">
    <source>
        <dbReference type="SAM" id="MobiDB-lite"/>
    </source>
</evidence>
<evidence type="ECO:0000256" key="3">
    <source>
        <dbReference type="SAM" id="Phobius"/>
    </source>
</evidence>
<comment type="caution">
    <text evidence="6">The sequence shown here is derived from an EMBL/GenBank/DDBJ whole genome shotgun (WGS) entry which is preliminary data.</text>
</comment>
<dbReference type="CDD" id="cd16891">
    <property type="entry name" value="CwlT-like"/>
    <property type="match status" value="1"/>
</dbReference>
<dbReference type="EMBL" id="JALRMR010000014">
    <property type="protein sequence ID" value="MDT1974944.1"/>
    <property type="molecule type" value="Genomic_DNA"/>
</dbReference>
<gene>
    <name evidence="6" type="ORF">MX635_11115</name>
</gene>
<feature type="domain" description="CwlT-like lysozyme" evidence="5">
    <location>
        <begin position="76"/>
        <end position="235"/>
    </location>
</feature>
<feature type="transmembrane region" description="Helical" evidence="3">
    <location>
        <begin position="21"/>
        <end position="50"/>
    </location>
</feature>
<reference evidence="6" key="1">
    <citation type="submission" date="2022-04" db="EMBL/GenBank/DDBJ databases">
        <title>Draft genome sequences of lactic acid bacteria (LAB) strains involved in meat spoilage.</title>
        <authorList>
            <person name="Palevich N."/>
        </authorList>
    </citation>
    <scope>NUCLEOTIDE SEQUENCE</scope>
    <source>
        <strain evidence="6">9-14</strain>
    </source>
</reference>
<dbReference type="Pfam" id="PF01551">
    <property type="entry name" value="Peptidase_M23"/>
    <property type="match status" value="1"/>
</dbReference>
<dbReference type="InterPro" id="IPR023346">
    <property type="entry name" value="Lysozyme-like_dom_sf"/>
</dbReference>
<dbReference type="Pfam" id="PF13702">
    <property type="entry name" value="Lysozyme_like"/>
    <property type="match status" value="1"/>
</dbReference>
<organism evidence="6 7">
    <name type="scientific">Carnobacterium divergens</name>
    <name type="common">Lactobacillus divergens</name>
    <dbReference type="NCBI Taxonomy" id="2748"/>
    <lineage>
        <taxon>Bacteria</taxon>
        <taxon>Bacillati</taxon>
        <taxon>Bacillota</taxon>
        <taxon>Bacilli</taxon>
        <taxon>Lactobacillales</taxon>
        <taxon>Carnobacteriaceae</taxon>
        <taxon>Carnobacterium</taxon>
    </lineage>
</organism>
<evidence type="ECO:0000259" key="5">
    <source>
        <dbReference type="Pfam" id="PF13702"/>
    </source>
</evidence>
<dbReference type="AlphaFoldDB" id="A0AAW8RB05"/>
<dbReference type="PANTHER" id="PTHR21666:SF270">
    <property type="entry name" value="MUREIN HYDROLASE ACTIVATOR ENVC"/>
    <property type="match status" value="1"/>
</dbReference>
<sequence>MRKKMKILRLMQGKATRKDKLLLAMKLIGGFFSSGGLILVVCSLFLVIILGGGVGSQSGGNMGGGGAIGNKDLSEATLSFKGMVEKECAKQGVPDLVPYVLAIIQVESGGSVESSGGDIMQSSESIDPNHPGLITSPEKSIEAGVKHLAGNFNSTKQFGQDIWAAIASYNFGGEYNTVWMAQKNETKWTYDSAESYSAYKSGGKKVDYKNAVSVPINGGWKYYYGNQFYPLLIKQFITEGATGGGGTYSLPVDNPIITSPYGQRPATPVSPPQFHKGIDFGNPYGTEIKAAMDGTVVIAQQDGVPVSGYGIATVIQHDNGQWTLYAHQSEQFVKVGDTVKQGQVIGKLGSTGQSSGPHLHFEVRTSQNGGEGNVVDPAPLLGL</sequence>
<feature type="region of interest" description="Disordered" evidence="2">
    <location>
        <begin position="363"/>
        <end position="383"/>
    </location>
</feature>
<evidence type="ECO:0000256" key="1">
    <source>
        <dbReference type="ARBA" id="ARBA00004241"/>
    </source>
</evidence>
<name>A0AAW8RB05_CARDV</name>
<dbReference type="InterPro" id="IPR050570">
    <property type="entry name" value="Cell_wall_metabolism_enzyme"/>
</dbReference>
<keyword evidence="3" id="KW-0812">Transmembrane</keyword>
<protein>
    <submittedName>
        <fullName evidence="6">Lysozyme family protein</fullName>
    </submittedName>
</protein>
<dbReference type="Proteomes" id="UP001249945">
    <property type="component" value="Unassembled WGS sequence"/>
</dbReference>
<dbReference type="RefSeq" id="WP_311780766.1">
    <property type="nucleotide sequence ID" value="NZ_JALRMQ010000008.1"/>
</dbReference>
<dbReference type="GO" id="GO:0009986">
    <property type="term" value="C:cell surface"/>
    <property type="evidence" value="ECO:0007669"/>
    <property type="project" value="UniProtKB-SubCell"/>
</dbReference>
<dbReference type="Gene3D" id="2.70.70.10">
    <property type="entry name" value="Glucose Permease (Domain IIA)"/>
    <property type="match status" value="1"/>
</dbReference>
<keyword evidence="3" id="KW-1133">Transmembrane helix</keyword>